<evidence type="ECO:0000313" key="2">
    <source>
        <dbReference type="EMBL" id="KAF2028323.1"/>
    </source>
</evidence>
<dbReference type="EMBL" id="ML978214">
    <property type="protein sequence ID" value="KAF2028323.1"/>
    <property type="molecule type" value="Genomic_DNA"/>
</dbReference>
<evidence type="ECO:0000313" key="3">
    <source>
        <dbReference type="Proteomes" id="UP000799777"/>
    </source>
</evidence>
<proteinExistence type="predicted"/>
<sequence length="1348" mass="149220">MNQIQTSVLIDNEWVSRPLDVYQLMAQARDSDGEMPEATVRSPKEVPELGVLSRTLFASPLFKAIRPANIRHKDLNDIVLVSEDSIQLKEIHHYGHLRHVATKSDFKGRIHAARVFGNPREVPVSVGSPLPKEQALNRGRRPITGDEGVLLPPEVMVLTLTSRTLMFLWAQHTSTGAVSFSQRTLRLPAGISQFDRFGAFLAIDPKCRAMAVAAQESRFILYKTKSMQKWRKNIRDGTGSTPIEDERIIHIEGRIMHMEFLSSASGQDDYHVVLLFVVVLQGKTKITCFDWDCRQDLGKATARTERVLVDFAYRDVLKRSSIWVAWDKAPRNPDFPKEAFYVAREDGRIIYVERGPADGVETEGAGDWPCRVDTAFACLSVDNSEFSQLYPDVLIAGGAGSDGLLCKVGSWPAESPYALSYLGTNQFSIVESISSWVPVMDLSIARLSGARASHERDRSSIFVANGSGPHGEISELRHGLQSNVDDSFGGVGGTTGLWLVDHSTQTIEIDGKPAKQHSATFTLTLPLETLLLRLVRTQCESGGGEFSGAWEDGVWKVEQLNLTDDIPEDGVLRDVETMAACPWNNDLAVQVTHGGIRLLQRPGLQQVDCMAYPHSLLLSACKSGFPFIATVLREDSQTYLEAVRISHDGHLVRATDQNTGLKLDCDPTCIELFDYEGIPCVFLSTFDSKVSLFRVDATGHLMPLGRELELPKVDGDNMLLEGAALLSTEAHSTLVCATRRGYLLSHSLSSSSTSRCQLSYRYCVLMPSGASGDGWQVLQMGTTSVKIIASSTDTSTAFVSCGADFCRVRCSASNPTTIEIDSIWFNHRTNPGYLQSPVTAAYQLPFDRESDASGRNIGGFMFVVAGDDFLFSQLDADIGWASQDSRALPRDDCRTVPRKLLTQSKPTSVTYIKAIRKLLVATMEAKQKRPPPDGYRVLHSTISLLDAQAETSSDEPELKQEGNVAQSKHVTAQYSLQHGERVYSITEWPFVDHRKKKYTLIIIGTGIPGGSGKETGRRWIFSTGKNGSKLDRLKQSDVDYPVYCTARATVDLPSPGVHITIRAPFVYVSTLQHSHLCFEVVEAAQEGRYEFEKVFTDSRERRCASHLVCDVEARSDEYPEQSTVVLVTDKSSASVTGLYHPPERTYKNAADTVFEACLPHTVVRIVQGDIRPPWRRPRPSTNPRGGGVLVDDIIGACSDGTLYTFSILDEPARHLLRLLQNIIEEKEKRNPANQETSINTRGSAIFDVLRNGAEGNQDDKIRAMDVDPRQRERGPGGPRHKHIDGDLVGTWLNESGDLVALLRDGTEENVVKLFGEFVKVLWGDEITSSEQGVVKVKSWLDEVFMPLL</sequence>
<dbReference type="InterPro" id="IPR015943">
    <property type="entry name" value="WD40/YVTN_repeat-like_dom_sf"/>
</dbReference>
<dbReference type="InterPro" id="IPR050358">
    <property type="entry name" value="RSE1/DDB1/CFT1"/>
</dbReference>
<accession>A0A9P4LK47</accession>
<feature type="domain" description="RSE1/DDB1/CPSF1 first beta-propeller" evidence="1">
    <location>
        <begin position="66"/>
        <end position="296"/>
    </location>
</feature>
<dbReference type="Pfam" id="PF10433">
    <property type="entry name" value="Beta-prop_RSE1_1st"/>
    <property type="match status" value="1"/>
</dbReference>
<dbReference type="PANTHER" id="PTHR10644">
    <property type="entry name" value="DNA REPAIR/RNA PROCESSING CPSF FAMILY"/>
    <property type="match status" value="1"/>
</dbReference>
<dbReference type="OrthoDB" id="20774at2759"/>
<reference evidence="2" key="1">
    <citation type="journal article" date="2020" name="Stud. Mycol.">
        <title>101 Dothideomycetes genomes: a test case for predicting lifestyles and emergence of pathogens.</title>
        <authorList>
            <person name="Haridas S."/>
            <person name="Albert R."/>
            <person name="Binder M."/>
            <person name="Bloem J."/>
            <person name="Labutti K."/>
            <person name="Salamov A."/>
            <person name="Andreopoulos B."/>
            <person name="Baker S."/>
            <person name="Barry K."/>
            <person name="Bills G."/>
            <person name="Bluhm B."/>
            <person name="Cannon C."/>
            <person name="Castanera R."/>
            <person name="Culley D."/>
            <person name="Daum C."/>
            <person name="Ezra D."/>
            <person name="Gonzalez J."/>
            <person name="Henrissat B."/>
            <person name="Kuo A."/>
            <person name="Liang C."/>
            <person name="Lipzen A."/>
            <person name="Lutzoni F."/>
            <person name="Magnuson J."/>
            <person name="Mondo S."/>
            <person name="Nolan M."/>
            <person name="Ohm R."/>
            <person name="Pangilinan J."/>
            <person name="Park H.-J."/>
            <person name="Ramirez L."/>
            <person name="Alfaro M."/>
            <person name="Sun H."/>
            <person name="Tritt A."/>
            <person name="Yoshinaga Y."/>
            <person name="Zwiers L.-H."/>
            <person name="Turgeon B."/>
            <person name="Goodwin S."/>
            <person name="Spatafora J."/>
            <person name="Crous P."/>
            <person name="Grigoriev I."/>
        </authorList>
    </citation>
    <scope>NUCLEOTIDE SEQUENCE</scope>
    <source>
        <strain evidence="2">CBS 110217</strain>
    </source>
</reference>
<evidence type="ECO:0000259" key="1">
    <source>
        <dbReference type="Pfam" id="PF10433"/>
    </source>
</evidence>
<dbReference type="Proteomes" id="UP000799777">
    <property type="component" value="Unassembled WGS sequence"/>
</dbReference>
<dbReference type="InterPro" id="IPR018846">
    <property type="entry name" value="Beta-prop_RSE1/DDB1/CPSF1_1st"/>
</dbReference>
<protein>
    <recommendedName>
        <fullName evidence="1">RSE1/DDB1/CPSF1 first beta-propeller domain-containing protein</fullName>
    </recommendedName>
</protein>
<organism evidence="2 3">
    <name type="scientific">Setomelanomma holmii</name>
    <dbReference type="NCBI Taxonomy" id="210430"/>
    <lineage>
        <taxon>Eukaryota</taxon>
        <taxon>Fungi</taxon>
        <taxon>Dikarya</taxon>
        <taxon>Ascomycota</taxon>
        <taxon>Pezizomycotina</taxon>
        <taxon>Dothideomycetes</taxon>
        <taxon>Pleosporomycetidae</taxon>
        <taxon>Pleosporales</taxon>
        <taxon>Pleosporineae</taxon>
        <taxon>Phaeosphaeriaceae</taxon>
        <taxon>Setomelanomma</taxon>
    </lineage>
</organism>
<dbReference type="Gene3D" id="2.130.10.10">
    <property type="entry name" value="YVTN repeat-like/Quinoprotein amine dehydrogenase"/>
    <property type="match status" value="2"/>
</dbReference>
<comment type="caution">
    <text evidence="2">The sequence shown here is derived from an EMBL/GenBank/DDBJ whole genome shotgun (WGS) entry which is preliminary data.</text>
</comment>
<gene>
    <name evidence="2" type="ORF">EK21DRAFT_69951</name>
</gene>
<name>A0A9P4LK47_9PLEO</name>
<keyword evidence="3" id="KW-1185">Reference proteome</keyword>